<name>A0ABR2I8I9_9PEZI</name>
<comment type="caution">
    <text evidence="1">The sequence shown here is derived from an EMBL/GenBank/DDBJ whole genome shotgun (WGS) entry which is preliminary data.</text>
</comment>
<sequence>MAQFHTNEYIGFLQKQEDPMVVDDDNQQ</sequence>
<organism evidence="1 2">
    <name type="scientific">Apiospora arundinis</name>
    <dbReference type="NCBI Taxonomy" id="335852"/>
    <lineage>
        <taxon>Eukaryota</taxon>
        <taxon>Fungi</taxon>
        <taxon>Dikarya</taxon>
        <taxon>Ascomycota</taxon>
        <taxon>Pezizomycotina</taxon>
        <taxon>Sordariomycetes</taxon>
        <taxon>Xylariomycetidae</taxon>
        <taxon>Amphisphaeriales</taxon>
        <taxon>Apiosporaceae</taxon>
        <taxon>Apiospora</taxon>
    </lineage>
</organism>
<dbReference type="Proteomes" id="UP001390339">
    <property type="component" value="Unassembled WGS sequence"/>
</dbReference>
<reference evidence="1 2" key="1">
    <citation type="journal article" date="2024" name="IMA Fungus">
        <title>Apiospora arundinis, a panoply of carbohydrate-active enzymes and secondary metabolites.</title>
        <authorList>
            <person name="Sorensen T."/>
            <person name="Petersen C."/>
            <person name="Muurmann A.T."/>
            <person name="Christiansen J.V."/>
            <person name="Brundto M.L."/>
            <person name="Overgaard C.K."/>
            <person name="Boysen A.T."/>
            <person name="Wollenberg R.D."/>
            <person name="Larsen T.O."/>
            <person name="Sorensen J.L."/>
            <person name="Nielsen K.L."/>
            <person name="Sondergaard T.E."/>
        </authorList>
    </citation>
    <scope>NUCLEOTIDE SEQUENCE [LARGE SCALE GENOMIC DNA]</scope>
    <source>
        <strain evidence="1 2">AAU 773</strain>
    </source>
</reference>
<gene>
    <name evidence="1" type="ORF">PGQ11_010030</name>
</gene>
<keyword evidence="2" id="KW-1185">Reference proteome</keyword>
<accession>A0ABR2I8I9</accession>
<evidence type="ECO:0000313" key="1">
    <source>
        <dbReference type="EMBL" id="KAK8859296.1"/>
    </source>
</evidence>
<dbReference type="EMBL" id="JAPCWZ010000006">
    <property type="protein sequence ID" value="KAK8859296.1"/>
    <property type="molecule type" value="Genomic_DNA"/>
</dbReference>
<proteinExistence type="predicted"/>
<protein>
    <submittedName>
        <fullName evidence="1">Uncharacterized protein</fullName>
    </submittedName>
</protein>
<evidence type="ECO:0000313" key="2">
    <source>
        <dbReference type="Proteomes" id="UP001390339"/>
    </source>
</evidence>